<organism evidence="19 20">
    <name type="scientific">Rhodoferax aquaticus</name>
    <dbReference type="NCBI Taxonomy" id="2527691"/>
    <lineage>
        <taxon>Bacteria</taxon>
        <taxon>Pseudomonadati</taxon>
        <taxon>Pseudomonadota</taxon>
        <taxon>Betaproteobacteria</taxon>
        <taxon>Burkholderiales</taxon>
        <taxon>Comamonadaceae</taxon>
        <taxon>Rhodoferax</taxon>
    </lineage>
</organism>
<evidence type="ECO:0000256" key="10">
    <source>
        <dbReference type="ARBA" id="ARBA00022837"/>
    </source>
</evidence>
<evidence type="ECO:0000256" key="2">
    <source>
        <dbReference type="ARBA" id="ARBA00001604"/>
    </source>
</evidence>
<comment type="catalytic activity">
    <reaction evidence="1 17">
        <text>a 1,2-diacyl-sn-glycero-3-phosphocholine + H2O = a 2-acyl-sn-glycero-3-phosphocholine + a fatty acid + H(+)</text>
        <dbReference type="Rhea" id="RHEA:18689"/>
        <dbReference type="ChEBI" id="CHEBI:15377"/>
        <dbReference type="ChEBI" id="CHEBI:15378"/>
        <dbReference type="ChEBI" id="CHEBI:28868"/>
        <dbReference type="ChEBI" id="CHEBI:57643"/>
        <dbReference type="ChEBI" id="CHEBI:57875"/>
        <dbReference type="EC" id="3.1.1.32"/>
    </reaction>
</comment>
<dbReference type="Proteomes" id="UP000317365">
    <property type="component" value="Chromosome"/>
</dbReference>
<evidence type="ECO:0000256" key="18">
    <source>
        <dbReference type="SAM" id="MobiDB-lite"/>
    </source>
</evidence>
<dbReference type="Pfam" id="PF02253">
    <property type="entry name" value="PLA1"/>
    <property type="match status" value="1"/>
</dbReference>
<dbReference type="GO" id="GO:0008970">
    <property type="term" value="F:phospholipase A1 activity"/>
    <property type="evidence" value="ECO:0007669"/>
    <property type="project" value="UniProtKB-EC"/>
</dbReference>
<dbReference type="Gene3D" id="2.40.230.10">
    <property type="entry name" value="Phospholipase A1"/>
    <property type="match status" value="1"/>
</dbReference>
<dbReference type="EMBL" id="CP036282">
    <property type="protein sequence ID" value="QDL56230.1"/>
    <property type="molecule type" value="Genomic_DNA"/>
</dbReference>
<evidence type="ECO:0000256" key="16">
    <source>
        <dbReference type="PIRSR" id="PIRSR603187-2"/>
    </source>
</evidence>
<keyword evidence="13" id="KW-0472">Membrane</keyword>
<evidence type="ECO:0000256" key="15">
    <source>
        <dbReference type="PIRSR" id="PIRSR603187-1"/>
    </source>
</evidence>
<evidence type="ECO:0000256" key="11">
    <source>
        <dbReference type="ARBA" id="ARBA00022963"/>
    </source>
</evidence>
<dbReference type="PRINTS" id="PR01486">
    <property type="entry name" value="PHPHLIPASEA1"/>
</dbReference>
<feature type="compositionally biased region" description="Low complexity" evidence="18">
    <location>
        <begin position="30"/>
        <end position="44"/>
    </location>
</feature>
<reference evidence="20" key="2">
    <citation type="journal article" date="2020" name="Int. J. Syst. Evol. Microbiol.">
        <title>Genomic insights into a novel species Rhodoferax aquaticus sp. nov., isolated from freshwater.</title>
        <authorList>
            <person name="Li T."/>
            <person name="Zhuo Y."/>
            <person name="Jin C.Z."/>
            <person name="Wu X."/>
            <person name="Ko S.R."/>
            <person name="Jin F.J."/>
            <person name="Ahn C.Y."/>
            <person name="Oh H.M."/>
            <person name="Lee H.G."/>
            <person name="Jin L."/>
        </authorList>
    </citation>
    <scope>NUCLEOTIDE SEQUENCE [LARGE SCALE GENOMIC DNA]</scope>
    <source>
        <strain evidence="20">Gr-4</strain>
    </source>
</reference>
<feature type="chain" id="PRO_5022261568" description="Phospholipase A1" evidence="17">
    <location>
        <begin position="24"/>
        <end position="347"/>
    </location>
</feature>
<comment type="function">
    <text evidence="17">Hydrolysis of phosphatidylcholine with phospholipase A2 (EC 3.1.1.4) and phospholipase A1 (EC 3.1.1.32) activities.</text>
</comment>
<dbReference type="KEGG" id="rhg:EXZ61_19840"/>
<dbReference type="GO" id="GO:0016042">
    <property type="term" value="P:lipid catabolic process"/>
    <property type="evidence" value="ECO:0007669"/>
    <property type="project" value="UniProtKB-KW"/>
</dbReference>
<dbReference type="SUPFAM" id="SSF56931">
    <property type="entry name" value="Outer membrane phospholipase A (OMPLA)"/>
    <property type="match status" value="1"/>
</dbReference>
<keyword evidence="8 17" id="KW-0732">Signal</keyword>
<dbReference type="AlphaFoldDB" id="A0A515EU78"/>
<evidence type="ECO:0000256" key="8">
    <source>
        <dbReference type="ARBA" id="ARBA00022729"/>
    </source>
</evidence>
<evidence type="ECO:0000256" key="12">
    <source>
        <dbReference type="ARBA" id="ARBA00023098"/>
    </source>
</evidence>
<dbReference type="InterPro" id="IPR003187">
    <property type="entry name" value="PLipase_A1"/>
</dbReference>
<evidence type="ECO:0000256" key="7">
    <source>
        <dbReference type="ARBA" id="ARBA00022723"/>
    </source>
</evidence>
<keyword evidence="7 16" id="KW-0479">Metal-binding</keyword>
<evidence type="ECO:0000256" key="1">
    <source>
        <dbReference type="ARBA" id="ARBA00000111"/>
    </source>
</evidence>
<feature type="active site" description="Proton acceptor" evidence="15">
    <location>
        <position position="207"/>
    </location>
</feature>
<evidence type="ECO:0000256" key="4">
    <source>
        <dbReference type="ARBA" id="ARBA00011702"/>
    </source>
</evidence>
<keyword evidence="9 17" id="KW-0378">Hydrolase</keyword>
<evidence type="ECO:0000313" key="20">
    <source>
        <dbReference type="Proteomes" id="UP000317365"/>
    </source>
</evidence>
<sequence>MKPFFCSAITLIAFCTISMGARGQNAPESTAASATNNPTAAAPAVSAPVGASAPAPAVDVGCKNPKATGLSRFWELEPASDCGTFGLRGYRPISLSVIGSDSVNLAPSSSTADHTATPLPYTTSETRMQLSVRTKVAQGLLTGGAPDRLDSLWFSYSQQSYWQLFNPTLSRPFRSTDHEPELTYIYPLQSAQFGTWRLRYAGVSANHQSNGQSLPLSRSWNRIIAKAGWEYGNDFAINANLWQRIPEDAAGDDNPEIADLVGRAEVAAVWNVDPLNALSMTVRHSLAANANGSVRVAWWHKLGTAGAAGERSGLRFHTELFSGYGDSLLDYNRKRTVLSVGLTLLDW</sequence>
<keyword evidence="5" id="KW-1134">Transmembrane beta strand</keyword>
<protein>
    <recommendedName>
        <fullName evidence="17">Phospholipase A1</fullName>
        <ecNumber evidence="17">3.1.1.32</ecNumber>
        <ecNumber evidence="17">3.1.1.4</ecNumber>
    </recommendedName>
    <alternativeName>
        <fullName evidence="17">Phosphatidylcholine 1-acylhydrolase</fullName>
    </alternativeName>
</protein>
<dbReference type="GO" id="GO:0009279">
    <property type="term" value="C:cell outer membrane"/>
    <property type="evidence" value="ECO:0007669"/>
    <property type="project" value="UniProtKB-SubCell"/>
</dbReference>
<feature type="binding site" description="in dimeric form" evidence="16">
    <location>
        <position position="253"/>
    </location>
    <ligand>
        <name>Ca(2+)</name>
        <dbReference type="ChEBI" id="CHEBI:29108"/>
        <label>1</label>
    </ligand>
</feature>
<keyword evidence="10 16" id="KW-0106">Calcium</keyword>
<accession>A0A515EU78</accession>
<dbReference type="PANTHER" id="PTHR40457">
    <property type="entry name" value="PHOSPHOLIPASE A1"/>
    <property type="match status" value="1"/>
</dbReference>
<feature type="active site" description="Nucleophile" evidence="15">
    <location>
        <position position="209"/>
    </location>
</feature>
<dbReference type="EC" id="3.1.1.32" evidence="17"/>
<dbReference type="GO" id="GO:0046872">
    <property type="term" value="F:metal ion binding"/>
    <property type="evidence" value="ECO:0007669"/>
    <property type="project" value="UniProtKB-KW"/>
</dbReference>
<feature type="binding site" description="in dimeric form" evidence="16">
    <location>
        <position position="217"/>
    </location>
    <ligand>
        <name>Ca(2+)</name>
        <dbReference type="ChEBI" id="CHEBI:29108"/>
        <label>1</label>
    </ligand>
</feature>
<evidence type="ECO:0000256" key="6">
    <source>
        <dbReference type="ARBA" id="ARBA00022692"/>
    </source>
</evidence>
<evidence type="ECO:0000256" key="13">
    <source>
        <dbReference type="ARBA" id="ARBA00023136"/>
    </source>
</evidence>
<evidence type="ECO:0000313" key="19">
    <source>
        <dbReference type="EMBL" id="QDL56230.1"/>
    </source>
</evidence>
<keyword evidence="12 17" id="KW-0443">Lipid metabolism</keyword>
<keyword evidence="6" id="KW-0812">Transmembrane</keyword>
<dbReference type="GO" id="GO:0004623">
    <property type="term" value="F:phospholipase A2 activity"/>
    <property type="evidence" value="ECO:0007669"/>
    <property type="project" value="UniProtKB-EC"/>
</dbReference>
<dbReference type="EC" id="3.1.1.4" evidence="17"/>
<evidence type="ECO:0000256" key="14">
    <source>
        <dbReference type="ARBA" id="ARBA00023237"/>
    </source>
</evidence>
<comment type="similarity">
    <text evidence="3 17">Belongs to the phospholipase A1 family.</text>
</comment>
<keyword evidence="14 17" id="KW-0998">Cell outer membrane</keyword>
<proteinExistence type="inferred from homology"/>
<dbReference type="InterPro" id="IPR036541">
    <property type="entry name" value="PLipase_A1_sf"/>
</dbReference>
<keyword evidence="11 17" id="KW-0442">Lipid degradation</keyword>
<feature type="signal peptide" evidence="17">
    <location>
        <begin position="1"/>
        <end position="23"/>
    </location>
</feature>
<feature type="region of interest" description="Disordered" evidence="18">
    <location>
        <begin position="25"/>
        <end position="44"/>
    </location>
</feature>
<evidence type="ECO:0000256" key="3">
    <source>
        <dbReference type="ARBA" id="ARBA00010525"/>
    </source>
</evidence>
<comment type="subunit">
    <text evidence="4 17">Homodimer; dimerization is reversible, and the dimeric form is the active one.</text>
</comment>
<evidence type="ECO:0000256" key="9">
    <source>
        <dbReference type="ARBA" id="ARBA00022801"/>
    </source>
</evidence>
<reference evidence="20" key="1">
    <citation type="submission" date="2019-02" db="EMBL/GenBank/DDBJ databases">
        <title>Complete genome sequence of Rhodoferax sp. Gr-4.</title>
        <authorList>
            <person name="Jin L."/>
        </authorList>
    </citation>
    <scope>NUCLEOTIDE SEQUENCE [LARGE SCALE GENOMIC DNA]</scope>
    <source>
        <strain evidence="20">Gr-4</strain>
    </source>
</reference>
<evidence type="ECO:0000256" key="5">
    <source>
        <dbReference type="ARBA" id="ARBA00022452"/>
    </source>
</evidence>
<comment type="catalytic activity">
    <reaction evidence="2 17">
        <text>a 1,2-diacyl-sn-glycero-3-phosphocholine + H2O = a 1-acyl-sn-glycero-3-phosphocholine + a fatty acid + H(+)</text>
        <dbReference type="Rhea" id="RHEA:15801"/>
        <dbReference type="ChEBI" id="CHEBI:15377"/>
        <dbReference type="ChEBI" id="CHEBI:15378"/>
        <dbReference type="ChEBI" id="CHEBI:28868"/>
        <dbReference type="ChEBI" id="CHEBI:57643"/>
        <dbReference type="ChEBI" id="CHEBI:58168"/>
        <dbReference type="EC" id="3.1.1.4"/>
    </reaction>
</comment>
<evidence type="ECO:0000256" key="17">
    <source>
        <dbReference type="RuleBase" id="RU366027"/>
    </source>
</evidence>
<gene>
    <name evidence="19" type="ORF">EXZ61_19840</name>
</gene>
<comment type="cofactor">
    <cofactor evidence="17">
        <name>Ca(2+)</name>
        <dbReference type="ChEBI" id="CHEBI:29108"/>
    </cofactor>
    <text evidence="17">Binds 1 Ca(2+) ion per monomer. In the dimeric form the Ca(2+) is bound by different amino acids with binding of each Ca(2+) shared with ligands coming from each monomer. The Ca(2+) ion may have a role in catalysis.</text>
</comment>
<keyword evidence="20" id="KW-1185">Reference proteome</keyword>
<name>A0A515EU78_9BURK</name>
<feature type="binding site" description="in dimeric form" evidence="16">
    <location>
        <position position="170"/>
    </location>
    <ligand>
        <name>Ca(2+)</name>
        <dbReference type="ChEBI" id="CHEBI:29108"/>
        <label>1</label>
    </ligand>
</feature>
<comment type="subcellular location">
    <subcellularLocation>
        <location evidence="17">Cell outer membrane</location>
        <topology evidence="17">Multi-pass membrane protein</topology>
    </subcellularLocation>
    <text evidence="17">One of the very few enzymes located there.</text>
</comment>
<dbReference type="PANTHER" id="PTHR40457:SF1">
    <property type="entry name" value="PHOSPHOLIPASE A1"/>
    <property type="match status" value="1"/>
</dbReference>